<evidence type="ECO:0000256" key="1">
    <source>
        <dbReference type="ARBA" id="ARBA00001974"/>
    </source>
</evidence>
<keyword evidence="4" id="KW-1015">Disulfide bond</keyword>
<evidence type="ECO:0000256" key="3">
    <source>
        <dbReference type="ARBA" id="ARBA00023002"/>
    </source>
</evidence>
<dbReference type="InterPro" id="IPR016156">
    <property type="entry name" value="FAD/NAD-linked_Rdtase_dimer_sf"/>
</dbReference>
<evidence type="ECO:0000313" key="7">
    <source>
        <dbReference type="EMBL" id="TYH05315.1"/>
    </source>
</evidence>
<keyword evidence="3" id="KW-0560">Oxidoreductase</keyword>
<dbReference type="GO" id="GO:0034599">
    <property type="term" value="P:cellular response to oxidative stress"/>
    <property type="evidence" value="ECO:0007669"/>
    <property type="project" value="TreeGrafter"/>
</dbReference>
<dbReference type="AlphaFoldDB" id="A0A5D2FGM8"/>
<dbReference type="GO" id="GO:0045454">
    <property type="term" value="P:cell redox homeostasis"/>
    <property type="evidence" value="ECO:0007669"/>
    <property type="project" value="InterPro"/>
</dbReference>
<dbReference type="PANTHER" id="PTHR42737:SF2">
    <property type="entry name" value="GLUTATHIONE REDUCTASE"/>
    <property type="match status" value="1"/>
</dbReference>
<accession>A0A5D2FGM8</accession>
<dbReference type="InterPro" id="IPR046952">
    <property type="entry name" value="GSHR/TRXR-like"/>
</dbReference>
<dbReference type="SUPFAM" id="SSF55424">
    <property type="entry name" value="FAD/NAD-linked reductases, dimerisation (C-terminal) domain"/>
    <property type="match status" value="1"/>
</dbReference>
<evidence type="ECO:0000256" key="2">
    <source>
        <dbReference type="ARBA" id="ARBA00007532"/>
    </source>
</evidence>
<dbReference type="Proteomes" id="UP000323506">
    <property type="component" value="Chromosome A08"/>
</dbReference>
<evidence type="ECO:0000259" key="6">
    <source>
        <dbReference type="Pfam" id="PF02852"/>
    </source>
</evidence>
<dbReference type="GO" id="GO:0050660">
    <property type="term" value="F:flavin adenine dinucleotide binding"/>
    <property type="evidence" value="ECO:0007669"/>
    <property type="project" value="InterPro"/>
</dbReference>
<dbReference type="GO" id="GO:0004362">
    <property type="term" value="F:glutathione-disulfide reductase (NADPH) activity"/>
    <property type="evidence" value="ECO:0007669"/>
    <property type="project" value="TreeGrafter"/>
</dbReference>
<dbReference type="GO" id="GO:0005829">
    <property type="term" value="C:cytosol"/>
    <property type="evidence" value="ECO:0007669"/>
    <property type="project" value="TreeGrafter"/>
</dbReference>
<dbReference type="PANTHER" id="PTHR42737">
    <property type="entry name" value="GLUTATHIONE REDUCTASE"/>
    <property type="match status" value="1"/>
</dbReference>
<comment type="cofactor">
    <cofactor evidence="1">
        <name>FAD</name>
        <dbReference type="ChEBI" id="CHEBI:57692"/>
    </cofactor>
</comment>
<reference evidence="7 8" key="1">
    <citation type="submission" date="2019-06" db="EMBL/GenBank/DDBJ databases">
        <title>WGS assembly of Gossypium darwinii.</title>
        <authorList>
            <person name="Chen Z.J."/>
            <person name="Sreedasyam A."/>
            <person name="Ando A."/>
            <person name="Song Q."/>
            <person name="De L."/>
            <person name="Hulse-Kemp A."/>
            <person name="Ding M."/>
            <person name="Ye W."/>
            <person name="Kirkbride R."/>
            <person name="Jenkins J."/>
            <person name="Plott C."/>
            <person name="Lovell J."/>
            <person name="Lin Y.-M."/>
            <person name="Vaughn R."/>
            <person name="Liu B."/>
            <person name="Li W."/>
            <person name="Simpson S."/>
            <person name="Scheffler B."/>
            <person name="Saski C."/>
            <person name="Grover C."/>
            <person name="Hu G."/>
            <person name="Conover J."/>
            <person name="Carlson J."/>
            <person name="Shu S."/>
            <person name="Boston L."/>
            <person name="Williams M."/>
            <person name="Peterson D."/>
            <person name="Mcgee K."/>
            <person name="Jones D."/>
            <person name="Wendel J."/>
            <person name="Stelly D."/>
            <person name="Grimwood J."/>
            <person name="Schmutz J."/>
        </authorList>
    </citation>
    <scope>NUCLEOTIDE SEQUENCE [LARGE SCALE GENOMIC DNA]</scope>
    <source>
        <strain evidence="7">1808015.09</strain>
    </source>
</reference>
<evidence type="ECO:0000256" key="5">
    <source>
        <dbReference type="ARBA" id="ARBA00023284"/>
    </source>
</evidence>
<proteinExistence type="inferred from homology"/>
<feature type="domain" description="Pyridine nucleotide-disulphide oxidoreductase dimerisation" evidence="6">
    <location>
        <begin position="1"/>
        <end position="43"/>
    </location>
</feature>
<evidence type="ECO:0000256" key="4">
    <source>
        <dbReference type="ARBA" id="ARBA00023157"/>
    </source>
</evidence>
<dbReference type="GO" id="GO:0005739">
    <property type="term" value="C:mitochondrion"/>
    <property type="evidence" value="ECO:0007669"/>
    <property type="project" value="TreeGrafter"/>
</dbReference>
<evidence type="ECO:0000313" key="8">
    <source>
        <dbReference type="Proteomes" id="UP000323506"/>
    </source>
</evidence>
<gene>
    <name evidence="7" type="ORF">ES288_A08G073600v1</name>
</gene>
<keyword evidence="5" id="KW-0676">Redox-active center</keyword>
<comment type="similarity">
    <text evidence="2">Belongs to the class-I pyridine nucleotide-disulfide oxidoreductase family.</text>
</comment>
<dbReference type="Pfam" id="PF02852">
    <property type="entry name" value="Pyr_redox_dim"/>
    <property type="match status" value="1"/>
</dbReference>
<dbReference type="InterPro" id="IPR004099">
    <property type="entry name" value="Pyr_nucl-diS_OxRdtase_dimer"/>
</dbReference>
<dbReference type="Gene3D" id="3.30.390.30">
    <property type="match status" value="1"/>
</dbReference>
<dbReference type="GO" id="GO:0006749">
    <property type="term" value="P:glutathione metabolic process"/>
    <property type="evidence" value="ECO:0007669"/>
    <property type="project" value="TreeGrafter"/>
</dbReference>
<organism evidence="7 8">
    <name type="scientific">Gossypium darwinii</name>
    <name type="common">Darwin's cotton</name>
    <name type="synonym">Gossypium barbadense var. darwinii</name>
    <dbReference type="NCBI Taxonomy" id="34276"/>
    <lineage>
        <taxon>Eukaryota</taxon>
        <taxon>Viridiplantae</taxon>
        <taxon>Streptophyta</taxon>
        <taxon>Embryophyta</taxon>
        <taxon>Tracheophyta</taxon>
        <taxon>Spermatophyta</taxon>
        <taxon>Magnoliopsida</taxon>
        <taxon>eudicotyledons</taxon>
        <taxon>Gunneridae</taxon>
        <taxon>Pentapetalae</taxon>
        <taxon>rosids</taxon>
        <taxon>malvids</taxon>
        <taxon>Malvales</taxon>
        <taxon>Malvaceae</taxon>
        <taxon>Malvoideae</taxon>
        <taxon>Gossypium</taxon>
    </lineage>
</organism>
<name>A0A5D2FGM8_GOSDA</name>
<keyword evidence="8" id="KW-1185">Reference proteome</keyword>
<protein>
    <recommendedName>
        <fullName evidence="6">Pyridine nucleotide-disulphide oxidoreductase dimerisation domain-containing protein</fullName>
    </recommendedName>
</protein>
<sequence>MKLIACAKTNKVLGLHMCGEDSAEILQGYAVAIKAGLTKADLMPR</sequence>
<dbReference type="EMBL" id="CM017695">
    <property type="protein sequence ID" value="TYH05315.1"/>
    <property type="molecule type" value="Genomic_DNA"/>
</dbReference>